<organism evidence="9 10">
    <name type="scientific">Paenibacillus marchantiophytorum</name>
    <dbReference type="NCBI Taxonomy" id="1619310"/>
    <lineage>
        <taxon>Bacteria</taxon>
        <taxon>Bacillati</taxon>
        <taxon>Bacillota</taxon>
        <taxon>Bacilli</taxon>
        <taxon>Bacillales</taxon>
        <taxon>Paenibacillaceae</taxon>
        <taxon>Paenibacillus</taxon>
    </lineage>
</organism>
<dbReference type="PANTHER" id="PTHR43744">
    <property type="entry name" value="ABC TRANSPORTER PERMEASE PROTEIN MG189-RELATED-RELATED"/>
    <property type="match status" value="1"/>
</dbReference>
<evidence type="ECO:0000256" key="4">
    <source>
        <dbReference type="ARBA" id="ARBA00022692"/>
    </source>
</evidence>
<dbReference type="EMBL" id="BMHE01000008">
    <property type="protein sequence ID" value="GFZ75879.1"/>
    <property type="molecule type" value="Genomic_DNA"/>
</dbReference>
<proteinExistence type="inferred from homology"/>
<feature type="transmembrane region" description="Helical" evidence="7">
    <location>
        <begin position="142"/>
        <end position="160"/>
    </location>
</feature>
<dbReference type="PROSITE" id="PS50928">
    <property type="entry name" value="ABC_TM1"/>
    <property type="match status" value="1"/>
</dbReference>
<evidence type="ECO:0000256" key="7">
    <source>
        <dbReference type="RuleBase" id="RU363032"/>
    </source>
</evidence>
<evidence type="ECO:0000256" key="6">
    <source>
        <dbReference type="ARBA" id="ARBA00023136"/>
    </source>
</evidence>
<dbReference type="CDD" id="cd06261">
    <property type="entry name" value="TM_PBP2"/>
    <property type="match status" value="1"/>
</dbReference>
<evidence type="ECO:0000256" key="1">
    <source>
        <dbReference type="ARBA" id="ARBA00004651"/>
    </source>
</evidence>
<reference evidence="10" key="1">
    <citation type="journal article" date="2019" name="Int. J. Syst. Evol. Microbiol.">
        <title>The Global Catalogue of Microorganisms (GCM) 10K type strain sequencing project: providing services to taxonomists for standard genome sequencing and annotation.</title>
        <authorList>
            <consortium name="The Broad Institute Genomics Platform"/>
            <consortium name="The Broad Institute Genome Sequencing Center for Infectious Disease"/>
            <person name="Wu L."/>
            <person name="Ma J."/>
        </authorList>
    </citation>
    <scope>NUCLEOTIDE SEQUENCE [LARGE SCALE GENOMIC DNA]</scope>
    <source>
        <strain evidence="10">CGMCC 1.15043</strain>
    </source>
</reference>
<feature type="domain" description="ABC transmembrane type-1" evidence="8">
    <location>
        <begin position="73"/>
        <end position="272"/>
    </location>
</feature>
<keyword evidence="5 7" id="KW-1133">Transmembrane helix</keyword>
<keyword evidence="4 7" id="KW-0812">Transmembrane</keyword>
<feature type="transmembrane region" description="Helical" evidence="7">
    <location>
        <begin position="77"/>
        <end position="96"/>
    </location>
</feature>
<keyword evidence="2 7" id="KW-0813">Transport</keyword>
<feature type="transmembrane region" description="Helical" evidence="7">
    <location>
        <begin position="12"/>
        <end position="38"/>
    </location>
</feature>
<dbReference type="InterPro" id="IPR000515">
    <property type="entry name" value="MetI-like"/>
</dbReference>
<evidence type="ECO:0000256" key="2">
    <source>
        <dbReference type="ARBA" id="ARBA00022448"/>
    </source>
</evidence>
<dbReference type="Pfam" id="PF00528">
    <property type="entry name" value="BPD_transp_1"/>
    <property type="match status" value="1"/>
</dbReference>
<keyword evidence="3" id="KW-1003">Cell membrane</keyword>
<dbReference type="Gene3D" id="1.10.3720.10">
    <property type="entry name" value="MetI-like"/>
    <property type="match status" value="1"/>
</dbReference>
<keyword evidence="6 7" id="KW-0472">Membrane</keyword>
<gene>
    <name evidence="9" type="primary">ytcP</name>
    <name evidence="9" type="ORF">GCM10008018_21450</name>
</gene>
<dbReference type="RefSeq" id="WP_189011202.1">
    <property type="nucleotide sequence ID" value="NZ_BMHE01000008.1"/>
</dbReference>
<protein>
    <submittedName>
        <fullName evidence="9">ABC transporter permease protein YtcP</fullName>
    </submittedName>
</protein>
<dbReference type="InterPro" id="IPR035906">
    <property type="entry name" value="MetI-like_sf"/>
</dbReference>
<name>A0ABQ1EKA5_9BACL</name>
<sequence length="287" mass="32614">MAAKGTDRLFVWIVYALLTLVSLLVIVPFIYVVVVSFATKHEVLSRGFFLFPKEWTLNSYQFLLRERNFTTAFKNSLIITLIGTTINITLTSLMAYGLSKVWLPGRKVINFLVLVTMLFSGGIIPTYLIVKAFGLLNSYSSLWLSGAIAPFHLIVMRSFFQNFPAELEESSRIDGCGELRLFWRIVLPLSMPAVATFTLFYLVQNWNTYFSALLYLNDTQMWPLQVYLRQILIESTDSSMMLIVEGFEYGPPVKMAAVVITAAPMLLIYPFMQKHFNKGMMLGSVKG</sequence>
<evidence type="ECO:0000256" key="5">
    <source>
        <dbReference type="ARBA" id="ARBA00022989"/>
    </source>
</evidence>
<comment type="subcellular location">
    <subcellularLocation>
        <location evidence="1 7">Cell membrane</location>
        <topology evidence="1 7">Multi-pass membrane protein</topology>
    </subcellularLocation>
</comment>
<comment type="caution">
    <text evidence="9">The sequence shown here is derived from an EMBL/GenBank/DDBJ whole genome shotgun (WGS) entry which is preliminary data.</text>
</comment>
<evidence type="ECO:0000256" key="3">
    <source>
        <dbReference type="ARBA" id="ARBA00022475"/>
    </source>
</evidence>
<keyword evidence="10" id="KW-1185">Reference proteome</keyword>
<dbReference type="SUPFAM" id="SSF161098">
    <property type="entry name" value="MetI-like"/>
    <property type="match status" value="1"/>
</dbReference>
<evidence type="ECO:0000313" key="9">
    <source>
        <dbReference type="EMBL" id="GFZ75879.1"/>
    </source>
</evidence>
<feature type="transmembrane region" description="Helical" evidence="7">
    <location>
        <begin position="255"/>
        <end position="272"/>
    </location>
</feature>
<evidence type="ECO:0000313" key="10">
    <source>
        <dbReference type="Proteomes" id="UP000615455"/>
    </source>
</evidence>
<accession>A0ABQ1EKA5</accession>
<dbReference type="Proteomes" id="UP000615455">
    <property type="component" value="Unassembled WGS sequence"/>
</dbReference>
<feature type="transmembrane region" description="Helical" evidence="7">
    <location>
        <begin position="108"/>
        <end position="130"/>
    </location>
</feature>
<comment type="similarity">
    <text evidence="7">Belongs to the binding-protein-dependent transport system permease family.</text>
</comment>
<dbReference type="PANTHER" id="PTHR43744:SF9">
    <property type="entry name" value="POLYGALACTURONAN_RHAMNOGALACTURONAN TRANSPORT SYSTEM PERMEASE PROTEIN YTCP"/>
    <property type="match status" value="1"/>
</dbReference>
<evidence type="ECO:0000259" key="8">
    <source>
        <dbReference type="PROSITE" id="PS50928"/>
    </source>
</evidence>
<feature type="transmembrane region" description="Helical" evidence="7">
    <location>
        <begin position="181"/>
        <end position="203"/>
    </location>
</feature>